<evidence type="ECO:0000313" key="2">
    <source>
        <dbReference type="Proteomes" id="UP000027265"/>
    </source>
</evidence>
<proteinExistence type="predicted"/>
<dbReference type="EMBL" id="KL197713">
    <property type="protein sequence ID" value="KDQ61325.1"/>
    <property type="molecule type" value="Genomic_DNA"/>
</dbReference>
<evidence type="ECO:0008006" key="3">
    <source>
        <dbReference type="Google" id="ProtNLM"/>
    </source>
</evidence>
<feature type="non-terminal residue" evidence="1">
    <location>
        <position position="119"/>
    </location>
</feature>
<name>A0A067Q599_9AGAM</name>
<dbReference type="InterPro" id="IPR023213">
    <property type="entry name" value="CAT-like_dom_sf"/>
</dbReference>
<dbReference type="Gene3D" id="3.30.559.10">
    <property type="entry name" value="Chloramphenicol acetyltransferase-like domain"/>
    <property type="match status" value="1"/>
</dbReference>
<feature type="non-terminal residue" evidence="1">
    <location>
        <position position="1"/>
    </location>
</feature>
<dbReference type="Proteomes" id="UP000027265">
    <property type="component" value="Unassembled WGS sequence"/>
</dbReference>
<dbReference type="HOGENOM" id="CLU_163075_0_0_1"/>
<keyword evidence="2" id="KW-1185">Reference proteome</keyword>
<protein>
    <recommendedName>
        <fullName evidence="3">Condensation domain-containing protein</fullName>
    </recommendedName>
</protein>
<sequence>LNSSPVPLDIQVAPMPRLFPNDWVVQDDITRFLSPSPRNAPLADGNMPLLRLKLTLADAETALGVSWNHSLGDASVLLRFMQTLCMLYREPDAPPPWQPTLDKFDFAAPDSHQIQEYLP</sequence>
<gene>
    <name evidence="1" type="ORF">JAAARDRAFT_85973</name>
</gene>
<organism evidence="1 2">
    <name type="scientific">Jaapia argillacea MUCL 33604</name>
    <dbReference type="NCBI Taxonomy" id="933084"/>
    <lineage>
        <taxon>Eukaryota</taxon>
        <taxon>Fungi</taxon>
        <taxon>Dikarya</taxon>
        <taxon>Basidiomycota</taxon>
        <taxon>Agaricomycotina</taxon>
        <taxon>Agaricomycetes</taxon>
        <taxon>Agaricomycetidae</taxon>
        <taxon>Jaapiales</taxon>
        <taxon>Jaapiaceae</taxon>
        <taxon>Jaapia</taxon>
    </lineage>
</organism>
<dbReference type="AlphaFoldDB" id="A0A067Q599"/>
<dbReference type="OrthoDB" id="1862401at2759"/>
<accession>A0A067Q599</accession>
<evidence type="ECO:0000313" key="1">
    <source>
        <dbReference type="EMBL" id="KDQ61325.1"/>
    </source>
</evidence>
<reference evidence="2" key="1">
    <citation type="journal article" date="2014" name="Proc. Natl. Acad. Sci. U.S.A.">
        <title>Extensive sampling of basidiomycete genomes demonstrates inadequacy of the white-rot/brown-rot paradigm for wood decay fungi.</title>
        <authorList>
            <person name="Riley R."/>
            <person name="Salamov A.A."/>
            <person name="Brown D.W."/>
            <person name="Nagy L.G."/>
            <person name="Floudas D."/>
            <person name="Held B.W."/>
            <person name="Levasseur A."/>
            <person name="Lombard V."/>
            <person name="Morin E."/>
            <person name="Otillar R."/>
            <person name="Lindquist E.A."/>
            <person name="Sun H."/>
            <person name="LaButti K.M."/>
            <person name="Schmutz J."/>
            <person name="Jabbour D."/>
            <person name="Luo H."/>
            <person name="Baker S.E."/>
            <person name="Pisabarro A.G."/>
            <person name="Walton J.D."/>
            <person name="Blanchette R.A."/>
            <person name="Henrissat B."/>
            <person name="Martin F."/>
            <person name="Cullen D."/>
            <person name="Hibbett D.S."/>
            <person name="Grigoriev I.V."/>
        </authorList>
    </citation>
    <scope>NUCLEOTIDE SEQUENCE [LARGE SCALE GENOMIC DNA]</scope>
    <source>
        <strain evidence="2">MUCL 33604</strain>
    </source>
</reference>
<dbReference type="InParanoid" id="A0A067Q599"/>